<dbReference type="Proteomes" id="UP000676336">
    <property type="component" value="Unassembled WGS sequence"/>
</dbReference>
<dbReference type="SUPFAM" id="SSF48452">
    <property type="entry name" value="TPR-like"/>
    <property type="match status" value="1"/>
</dbReference>
<evidence type="ECO:0000313" key="2">
    <source>
        <dbReference type="EMBL" id="CAF4149619.1"/>
    </source>
</evidence>
<accession>A0A8S3GAT3</accession>
<evidence type="ECO:0000313" key="4">
    <source>
        <dbReference type="Proteomes" id="UP000681720"/>
    </source>
</evidence>
<dbReference type="EMBL" id="CAJOBH010009806">
    <property type="protein sequence ID" value="CAF4149619.1"/>
    <property type="molecule type" value="Genomic_DNA"/>
</dbReference>
<dbReference type="Proteomes" id="UP000681967">
    <property type="component" value="Unassembled WGS sequence"/>
</dbReference>
<organism evidence="3 4">
    <name type="scientific">Rotaria magnacalcarata</name>
    <dbReference type="NCBI Taxonomy" id="392030"/>
    <lineage>
        <taxon>Eukaryota</taxon>
        <taxon>Metazoa</taxon>
        <taxon>Spiralia</taxon>
        <taxon>Gnathifera</taxon>
        <taxon>Rotifera</taxon>
        <taxon>Eurotatoria</taxon>
        <taxon>Bdelloidea</taxon>
        <taxon>Philodinida</taxon>
        <taxon>Philodinidae</taxon>
        <taxon>Rotaria</taxon>
    </lineage>
</organism>
<dbReference type="Pfam" id="PF13374">
    <property type="entry name" value="TPR_10"/>
    <property type="match status" value="1"/>
</dbReference>
<dbReference type="EMBL" id="CAJOBJ010293910">
    <property type="protein sequence ID" value="CAF5156248.1"/>
    <property type="molecule type" value="Genomic_DNA"/>
</dbReference>
<dbReference type="Proteomes" id="UP000681720">
    <property type="component" value="Unassembled WGS sequence"/>
</dbReference>
<evidence type="ECO:0000313" key="3">
    <source>
        <dbReference type="EMBL" id="CAF5156248.1"/>
    </source>
</evidence>
<dbReference type="InterPro" id="IPR011990">
    <property type="entry name" value="TPR-like_helical_dom_sf"/>
</dbReference>
<reference evidence="3" key="1">
    <citation type="submission" date="2021-02" db="EMBL/GenBank/DDBJ databases">
        <authorList>
            <person name="Nowell W R."/>
        </authorList>
    </citation>
    <scope>NUCLEOTIDE SEQUENCE</scope>
</reference>
<proteinExistence type="predicted"/>
<evidence type="ECO:0000313" key="1">
    <source>
        <dbReference type="EMBL" id="CAF3933238.1"/>
    </source>
</evidence>
<name>A0A8S3GAT3_9BILA</name>
<evidence type="ECO:0008006" key="5">
    <source>
        <dbReference type="Google" id="ProtNLM"/>
    </source>
</evidence>
<gene>
    <name evidence="2" type="ORF">BYL167_LOCUS21463</name>
    <name evidence="3" type="ORF">GIL414_LOCUS65424</name>
    <name evidence="1" type="ORF">SMN809_LOCUS8310</name>
</gene>
<dbReference type="EMBL" id="CAJOBI010002538">
    <property type="protein sequence ID" value="CAF3933238.1"/>
    <property type="molecule type" value="Genomic_DNA"/>
</dbReference>
<protein>
    <recommendedName>
        <fullName evidence="5">Kinesin light chain</fullName>
    </recommendedName>
</protein>
<dbReference type="AlphaFoldDB" id="A0A8S3GAT3"/>
<comment type="caution">
    <text evidence="3">The sequence shown here is derived from an EMBL/GenBank/DDBJ whole genome shotgun (WGS) entry which is preliminary data.</text>
</comment>
<dbReference type="Gene3D" id="1.25.40.10">
    <property type="entry name" value="Tetratricopeptide repeat domain"/>
    <property type="match status" value="1"/>
</dbReference>
<sequence>MSDYSKALEFYEKGLRIREKAVPPNHPAIATSYNNIGGVYIVDVLSYRSLDARYIQYMARRQIRLLKYV</sequence>